<keyword evidence="4" id="KW-0249">Electron transport</keyword>
<evidence type="ECO:0000256" key="1">
    <source>
        <dbReference type="ARBA" id="ARBA00022448"/>
    </source>
</evidence>
<dbReference type="PROSITE" id="PS51007">
    <property type="entry name" value="CYTC"/>
    <property type="match status" value="1"/>
</dbReference>
<dbReference type="InterPro" id="IPR036909">
    <property type="entry name" value="Cyt_c-like_dom_sf"/>
</dbReference>
<feature type="domain" description="Cytochrome c" evidence="10">
    <location>
        <begin position="40"/>
        <end position="118"/>
    </location>
</feature>
<dbReference type="Proteomes" id="UP000826616">
    <property type="component" value="Chromosome"/>
</dbReference>
<evidence type="ECO:0000256" key="2">
    <source>
        <dbReference type="ARBA" id="ARBA00022617"/>
    </source>
</evidence>
<protein>
    <submittedName>
        <fullName evidence="11 12">Cytochrome c</fullName>
    </submittedName>
</protein>
<dbReference type="RefSeq" id="WP_057898237.1">
    <property type="nucleotide sequence ID" value="NZ_CP080764.1"/>
</dbReference>
<dbReference type="Proteomes" id="UP000198956">
    <property type="component" value="Unassembled WGS sequence"/>
</dbReference>
<dbReference type="InterPro" id="IPR054782">
    <property type="entry name" value="Cytochro_C551"/>
</dbReference>
<sequence>MKKFTTFSLLMALAVSLSACGGGDKATEAPADQKQSQSTATSGGGADVQKIIQQKNCTSCHGQNLQGASGPALNNVGSRLSKDEIKQIIKEGRGGMPPGLIKDEQELEAVATYLSEQK</sequence>
<keyword evidence="14" id="KW-1185">Reference proteome</keyword>
<keyword evidence="1" id="KW-0813">Transport</keyword>
<evidence type="ECO:0000313" key="13">
    <source>
        <dbReference type="Proteomes" id="UP000198956"/>
    </source>
</evidence>
<keyword evidence="9" id="KW-0732">Signal</keyword>
<evidence type="ECO:0000313" key="11">
    <source>
        <dbReference type="EMBL" id="QYY41752.1"/>
    </source>
</evidence>
<dbReference type="Gene3D" id="1.10.760.10">
    <property type="entry name" value="Cytochrome c-like domain"/>
    <property type="match status" value="1"/>
</dbReference>
<dbReference type="PANTHER" id="PTHR37823:SF4">
    <property type="entry name" value="MENAQUINOL-CYTOCHROME C REDUCTASE CYTOCHROME B_C SUBUNIT"/>
    <property type="match status" value="1"/>
</dbReference>
<dbReference type="GeneID" id="97142210"/>
<gene>
    <name evidence="11" type="ORF">K3F53_12575</name>
    <name evidence="12" type="ORF">SAMN04489735_104016</name>
</gene>
<dbReference type="PROSITE" id="PS51257">
    <property type="entry name" value="PROKAR_LIPOPROTEIN"/>
    <property type="match status" value="1"/>
</dbReference>
<reference evidence="11 14" key="2">
    <citation type="submission" date="2021-08" db="EMBL/GenBank/DDBJ databases">
        <title>Complete genome sequence of the strain Aneurinibacillus thermoaerophilus CCM 8960.</title>
        <authorList>
            <person name="Musilova J."/>
            <person name="Kourilova X."/>
            <person name="Pernicova I."/>
            <person name="Bezdicek M."/>
            <person name="Lengerova M."/>
            <person name="Obruca S."/>
            <person name="Sedlar K."/>
        </authorList>
    </citation>
    <scope>NUCLEOTIDE SEQUENCE [LARGE SCALE GENOMIC DNA]</scope>
    <source>
        <strain evidence="11 14">CCM 8960</strain>
    </source>
</reference>
<dbReference type="InterPro" id="IPR051811">
    <property type="entry name" value="Cytochrome_c550/c551-like"/>
</dbReference>
<dbReference type="PANTHER" id="PTHR37823">
    <property type="entry name" value="CYTOCHROME C-553-LIKE"/>
    <property type="match status" value="1"/>
</dbReference>
<evidence type="ECO:0000256" key="6">
    <source>
        <dbReference type="PIRSR" id="PIRSR000025-1"/>
    </source>
</evidence>
<keyword evidence="5 7" id="KW-0408">Iron</keyword>
<dbReference type="Pfam" id="PF13442">
    <property type="entry name" value="Cytochrome_CBB3"/>
    <property type="match status" value="1"/>
</dbReference>
<dbReference type="GO" id="GO:0020037">
    <property type="term" value="F:heme binding"/>
    <property type="evidence" value="ECO:0007669"/>
    <property type="project" value="InterPro"/>
</dbReference>
<keyword evidence="3 7" id="KW-0479">Metal-binding</keyword>
<feature type="signal peptide" evidence="9">
    <location>
        <begin position="1"/>
        <end position="21"/>
    </location>
</feature>
<accession>A0A1G8E6V8</accession>
<feature type="chain" id="PRO_5038982413" evidence="9">
    <location>
        <begin position="22"/>
        <end position="118"/>
    </location>
</feature>
<comment type="PTM">
    <text evidence="6">Binds 1 heme c group covalently per subunit.</text>
</comment>
<dbReference type="OrthoDB" id="7933886at2"/>
<feature type="region of interest" description="Disordered" evidence="8">
    <location>
        <begin position="21"/>
        <end position="46"/>
    </location>
</feature>
<evidence type="ECO:0000256" key="8">
    <source>
        <dbReference type="SAM" id="MobiDB-lite"/>
    </source>
</evidence>
<dbReference type="NCBIfam" id="NF045774">
    <property type="entry name" value="cytochro_C551"/>
    <property type="match status" value="1"/>
</dbReference>
<reference evidence="12 13" key="1">
    <citation type="submission" date="2016-10" db="EMBL/GenBank/DDBJ databases">
        <authorList>
            <person name="de Groot N.N."/>
        </authorList>
    </citation>
    <scope>NUCLEOTIDE SEQUENCE [LARGE SCALE GENOMIC DNA]</scope>
    <source>
        <strain evidence="12 13">L 420-91</strain>
    </source>
</reference>
<evidence type="ECO:0000256" key="9">
    <source>
        <dbReference type="SAM" id="SignalP"/>
    </source>
</evidence>
<proteinExistence type="predicted"/>
<dbReference type="InterPro" id="IPR009056">
    <property type="entry name" value="Cyt_c-like_dom"/>
</dbReference>
<feature type="binding site" description="axial binding residue" evidence="7">
    <location>
        <position position="96"/>
    </location>
    <ligand>
        <name>heme c</name>
        <dbReference type="ChEBI" id="CHEBI:61717"/>
    </ligand>
    <ligandPart>
        <name>Fe</name>
        <dbReference type="ChEBI" id="CHEBI:18248"/>
    </ligandPart>
</feature>
<feature type="binding site" description="covalent" evidence="6">
    <location>
        <position position="60"/>
    </location>
    <ligand>
        <name>heme c</name>
        <dbReference type="ChEBI" id="CHEBI:61717"/>
    </ligand>
</feature>
<evidence type="ECO:0000256" key="5">
    <source>
        <dbReference type="ARBA" id="ARBA00023004"/>
    </source>
</evidence>
<evidence type="ECO:0000259" key="10">
    <source>
        <dbReference type="PROSITE" id="PS51007"/>
    </source>
</evidence>
<evidence type="ECO:0000313" key="14">
    <source>
        <dbReference type="Proteomes" id="UP000826616"/>
    </source>
</evidence>
<organism evidence="12 13">
    <name type="scientific">Aneurinibacillus thermoaerophilus</name>
    <dbReference type="NCBI Taxonomy" id="143495"/>
    <lineage>
        <taxon>Bacteria</taxon>
        <taxon>Bacillati</taxon>
        <taxon>Bacillota</taxon>
        <taxon>Bacilli</taxon>
        <taxon>Bacillales</taxon>
        <taxon>Paenibacillaceae</taxon>
        <taxon>Aneurinibacillus group</taxon>
        <taxon>Aneurinibacillus</taxon>
    </lineage>
</organism>
<feature type="binding site" description="axial binding residue" evidence="7">
    <location>
        <position position="61"/>
    </location>
    <ligand>
        <name>heme c</name>
        <dbReference type="ChEBI" id="CHEBI:61717"/>
    </ligand>
    <ligandPart>
        <name>Fe</name>
        <dbReference type="ChEBI" id="CHEBI:18248"/>
    </ligandPart>
</feature>
<dbReference type="SUPFAM" id="SSF46626">
    <property type="entry name" value="Cytochrome c"/>
    <property type="match status" value="1"/>
</dbReference>
<dbReference type="GO" id="GO:0016020">
    <property type="term" value="C:membrane"/>
    <property type="evidence" value="ECO:0007669"/>
    <property type="project" value="InterPro"/>
</dbReference>
<feature type="binding site" description="covalent" evidence="6">
    <location>
        <position position="57"/>
    </location>
    <ligand>
        <name>heme c</name>
        <dbReference type="ChEBI" id="CHEBI:61717"/>
    </ligand>
</feature>
<dbReference type="EMBL" id="FNDE01000040">
    <property type="protein sequence ID" value="SDH65676.1"/>
    <property type="molecule type" value="Genomic_DNA"/>
</dbReference>
<evidence type="ECO:0000256" key="4">
    <source>
        <dbReference type="ARBA" id="ARBA00022982"/>
    </source>
</evidence>
<dbReference type="PIRSF" id="PIRSF000025">
    <property type="entry name" value="Cytc_Bsub_c550"/>
    <property type="match status" value="1"/>
</dbReference>
<keyword evidence="2 6" id="KW-0349">Heme</keyword>
<dbReference type="AlphaFoldDB" id="A0A1G8E6V8"/>
<dbReference type="EMBL" id="CP080764">
    <property type="protein sequence ID" value="QYY41752.1"/>
    <property type="molecule type" value="Genomic_DNA"/>
</dbReference>
<evidence type="ECO:0000256" key="3">
    <source>
        <dbReference type="ARBA" id="ARBA00022723"/>
    </source>
</evidence>
<dbReference type="GO" id="GO:0009055">
    <property type="term" value="F:electron transfer activity"/>
    <property type="evidence" value="ECO:0007669"/>
    <property type="project" value="InterPro"/>
</dbReference>
<evidence type="ECO:0000313" key="12">
    <source>
        <dbReference type="EMBL" id="SDH65676.1"/>
    </source>
</evidence>
<dbReference type="GO" id="GO:0005506">
    <property type="term" value="F:iron ion binding"/>
    <property type="evidence" value="ECO:0007669"/>
    <property type="project" value="InterPro"/>
</dbReference>
<dbReference type="InterPro" id="IPR012218">
    <property type="entry name" value="Cyt_c_BACSU-c550-type"/>
</dbReference>
<evidence type="ECO:0000256" key="7">
    <source>
        <dbReference type="PIRSR" id="PIRSR000025-2"/>
    </source>
</evidence>
<name>A0A1G8E6V8_ANETH</name>